<name>A0A4Q0XG93_9FLAO</name>
<proteinExistence type="predicted"/>
<reference evidence="1 2" key="1">
    <citation type="submission" date="2019-01" db="EMBL/GenBank/DDBJ databases">
        <title>Genome sequence of the Antarctic species Gelidibacter gilvus ACAM 158(T).</title>
        <authorList>
            <person name="Bowman J.P."/>
        </authorList>
    </citation>
    <scope>NUCLEOTIDE SEQUENCE [LARGE SCALE GENOMIC DNA]</scope>
    <source>
        <strain evidence="1 2">IC158</strain>
    </source>
</reference>
<dbReference type="OrthoDB" id="1422163at2"/>
<protein>
    <recommendedName>
        <fullName evidence="3">Carboxypeptidase-like regulatory domain-containing protein</fullName>
    </recommendedName>
</protein>
<dbReference type="EMBL" id="SDDZ01000006">
    <property type="protein sequence ID" value="RXJ49743.1"/>
    <property type="molecule type" value="Genomic_DNA"/>
</dbReference>
<dbReference type="SUPFAM" id="SSF49464">
    <property type="entry name" value="Carboxypeptidase regulatory domain-like"/>
    <property type="match status" value="1"/>
</dbReference>
<dbReference type="AlphaFoldDB" id="A0A4Q0XG93"/>
<organism evidence="1 2">
    <name type="scientific">Gelidibacter gilvus</name>
    <dbReference type="NCBI Taxonomy" id="59602"/>
    <lineage>
        <taxon>Bacteria</taxon>
        <taxon>Pseudomonadati</taxon>
        <taxon>Bacteroidota</taxon>
        <taxon>Flavobacteriia</taxon>
        <taxon>Flavobacteriales</taxon>
        <taxon>Flavobacteriaceae</taxon>
        <taxon>Gelidibacter</taxon>
    </lineage>
</organism>
<dbReference type="Proteomes" id="UP000289792">
    <property type="component" value="Unassembled WGS sequence"/>
</dbReference>
<evidence type="ECO:0000313" key="2">
    <source>
        <dbReference type="Proteomes" id="UP000289792"/>
    </source>
</evidence>
<comment type="caution">
    <text evidence="1">The sequence shown here is derived from an EMBL/GenBank/DDBJ whole genome shotgun (WGS) entry which is preliminary data.</text>
</comment>
<gene>
    <name evidence="1" type="ORF">ESZ48_12145</name>
</gene>
<keyword evidence="2" id="KW-1185">Reference proteome</keyword>
<dbReference type="InterPro" id="IPR008969">
    <property type="entry name" value="CarboxyPept-like_regulatory"/>
</dbReference>
<evidence type="ECO:0008006" key="3">
    <source>
        <dbReference type="Google" id="ProtNLM"/>
    </source>
</evidence>
<accession>A0A4Q0XG93</accession>
<sequence>MTKITILLCLYSTVMLSQNITGTLYDAEAPISGAKIMNITSKSITSTDGSGNFKIYAQINDTLIFSSLFHHTKQLAVTESLLKDTQVFELIKIVNELDEVEVQGAVTAKEMDEEELTKTVQQQFKNDIEKHGYKYKKPNTGPLDFIAIGASIIKLFKRKTPKEPETVETTITSDDFDTLFKSDKFFNDKFLVLNLNITKDYKHLFFGYCETKNISSSLLHKDNKIYLIDKFLDYSEEFREILNESQKQ</sequence>
<evidence type="ECO:0000313" key="1">
    <source>
        <dbReference type="EMBL" id="RXJ49743.1"/>
    </source>
</evidence>
<dbReference type="RefSeq" id="WP_129017753.1">
    <property type="nucleotide sequence ID" value="NZ_SDDZ01000006.1"/>
</dbReference>